<dbReference type="AlphaFoldDB" id="A0A540L0T2"/>
<proteinExistence type="predicted"/>
<dbReference type="EMBL" id="VIEB01000823">
    <property type="protein sequence ID" value="TQD80087.1"/>
    <property type="molecule type" value="Genomic_DNA"/>
</dbReference>
<accession>A0A540L0T2</accession>
<dbReference type="GO" id="GO:0016071">
    <property type="term" value="P:mRNA metabolic process"/>
    <property type="evidence" value="ECO:0007669"/>
    <property type="project" value="UniProtKB-ARBA"/>
</dbReference>
<evidence type="ECO:0000313" key="2">
    <source>
        <dbReference type="Proteomes" id="UP000315295"/>
    </source>
</evidence>
<dbReference type="PANTHER" id="PTHR35306:SF1">
    <property type="entry name" value="VQ DOMAIN-CONTAINING PROTEIN"/>
    <property type="match status" value="1"/>
</dbReference>
<protein>
    <submittedName>
        <fullName evidence="1">Uncharacterized protein</fullName>
    </submittedName>
</protein>
<dbReference type="PANTHER" id="PTHR35306">
    <property type="entry name" value="BNAA03G57290D PROTEIN"/>
    <property type="match status" value="1"/>
</dbReference>
<comment type="caution">
    <text evidence="1">The sequence shown here is derived from an EMBL/GenBank/DDBJ whole genome shotgun (WGS) entry which is preliminary data.</text>
</comment>
<gene>
    <name evidence="1" type="ORF">C1H46_034372</name>
</gene>
<evidence type="ECO:0000313" key="1">
    <source>
        <dbReference type="EMBL" id="TQD80087.1"/>
    </source>
</evidence>
<dbReference type="Proteomes" id="UP000315295">
    <property type="component" value="Unassembled WGS sequence"/>
</dbReference>
<name>A0A540L0T2_MALBA</name>
<organism evidence="1 2">
    <name type="scientific">Malus baccata</name>
    <name type="common">Siberian crab apple</name>
    <name type="synonym">Pyrus baccata</name>
    <dbReference type="NCBI Taxonomy" id="106549"/>
    <lineage>
        <taxon>Eukaryota</taxon>
        <taxon>Viridiplantae</taxon>
        <taxon>Streptophyta</taxon>
        <taxon>Embryophyta</taxon>
        <taxon>Tracheophyta</taxon>
        <taxon>Spermatophyta</taxon>
        <taxon>Magnoliopsida</taxon>
        <taxon>eudicotyledons</taxon>
        <taxon>Gunneridae</taxon>
        <taxon>Pentapetalae</taxon>
        <taxon>rosids</taxon>
        <taxon>fabids</taxon>
        <taxon>Rosales</taxon>
        <taxon>Rosaceae</taxon>
        <taxon>Amygdaloideae</taxon>
        <taxon>Maleae</taxon>
        <taxon>Malus</taxon>
    </lineage>
</organism>
<keyword evidence="2" id="KW-1185">Reference proteome</keyword>
<dbReference type="Pfam" id="PF15365">
    <property type="entry name" value="PNRC"/>
    <property type="match status" value="1"/>
</dbReference>
<reference evidence="1 2" key="1">
    <citation type="journal article" date="2019" name="G3 (Bethesda)">
        <title>Sequencing of a Wild Apple (Malus baccata) Genome Unravels the Differences Between Cultivated and Wild Apple Species Regarding Disease Resistance and Cold Tolerance.</title>
        <authorList>
            <person name="Chen X."/>
        </authorList>
    </citation>
    <scope>NUCLEOTIDE SEQUENCE [LARGE SCALE GENOMIC DNA]</scope>
    <source>
        <strain evidence="2">cv. Shandingzi</strain>
        <tissue evidence="1">Leaves</tissue>
    </source>
</reference>
<sequence>MEVKRQVRSTAVWRRRCQVSIPSRPPVSEFWAGPAYLNSPPPTTLPMPHFVHVSSSPEGDHLTSAEAATRALRRILNMDVGEPPMRDHMVSPEDATKTLCRMLKIVS</sequence>
<dbReference type="InterPro" id="IPR028322">
    <property type="entry name" value="PNRC-like_rgn"/>
</dbReference>